<protein>
    <submittedName>
        <fullName evidence="2">ORF175</fullName>
    </submittedName>
</protein>
<evidence type="ECO:0000256" key="1">
    <source>
        <dbReference type="SAM" id="MobiDB-lite"/>
    </source>
</evidence>
<accession>A0A2D3I6T7</accession>
<dbReference type="EMBL" id="MF768985">
    <property type="protein sequence ID" value="ATU84089.1"/>
    <property type="molecule type" value="Genomic_DNA"/>
</dbReference>
<sequence length="65" mass="6674">MGGSAVSSPGGANLINTTDADESMAGYREYTVETGCNKCSTSGGQVSTFLGSSHPFIIVKPPHPR</sequence>
<feature type="region of interest" description="Disordered" evidence="1">
    <location>
        <begin position="1"/>
        <end position="22"/>
    </location>
</feature>
<dbReference type="Proteomes" id="UP000267516">
    <property type="component" value="Segment"/>
</dbReference>
<evidence type="ECO:0000313" key="2">
    <source>
        <dbReference type="EMBL" id="ATU84089.1"/>
    </source>
</evidence>
<organism evidence="2">
    <name type="scientific">White spot syndrome virus</name>
    <dbReference type="NCBI Taxonomy" id="342409"/>
    <lineage>
        <taxon>Viruses</taxon>
        <taxon>Viruses incertae sedis</taxon>
        <taxon>Naldaviricetes</taxon>
        <taxon>Nimaviridae</taxon>
        <taxon>Whispovirus</taxon>
    </lineage>
</organism>
<reference evidence="2" key="1">
    <citation type="journal article" date="2018" name="Aquaculture">
        <title>Complete genome sequence of a white spot syndrome virus associated with a disease incursion in Australia.</title>
        <authorList>
            <person name="Oakey J."/>
            <person name="Smith C.S."/>
        </authorList>
    </citation>
    <scope>NUCLEOTIDE SEQUENCE [LARGE SCALE GENOMIC DNA]</scope>
    <source>
        <strain evidence="2">WSSV-AU</strain>
    </source>
</reference>
<name>A0A2D3I6T7_9VIRU</name>
<proteinExistence type="predicted"/>